<accession>A0A382PEL4</accession>
<protein>
    <recommendedName>
        <fullName evidence="1">Peptidase M28 domain-containing protein</fullName>
    </recommendedName>
</protein>
<gene>
    <name evidence="2" type="ORF">METZ01_LOCUS324693</name>
</gene>
<proteinExistence type="predicted"/>
<dbReference type="Gene3D" id="3.40.630.10">
    <property type="entry name" value="Zn peptidases"/>
    <property type="match status" value="1"/>
</dbReference>
<dbReference type="InterPro" id="IPR007484">
    <property type="entry name" value="Peptidase_M28"/>
</dbReference>
<dbReference type="EMBL" id="UINC01106876">
    <property type="protein sequence ID" value="SVC71839.1"/>
    <property type="molecule type" value="Genomic_DNA"/>
</dbReference>
<sequence length="254" mass="27772">EAEQTPGYWIGFEDGERLRDLLGAGPVTVAASQEVEWVEGLMSPSQYATLPGTTDETIIITAHMDGWFDAALDNASGVAVMMALAEHFAQVPRAQRRRNMVFVGTAGHHIGSPNSPYMRDEGLLTRTALLLNAEHIAPVQFLGYSTELRRTAGISPRRWWVHGSDRLLDIALDAYRTFGVSLVGRMHPSASGEIGLIDEEAPSIQLIRSPEHKHTDLDIPALVPSVGLEAVTRAFAKIIDGVNTLSLEELQRAR</sequence>
<evidence type="ECO:0000259" key="1">
    <source>
        <dbReference type="Pfam" id="PF04389"/>
    </source>
</evidence>
<feature type="non-terminal residue" evidence="2">
    <location>
        <position position="1"/>
    </location>
</feature>
<organism evidence="2">
    <name type="scientific">marine metagenome</name>
    <dbReference type="NCBI Taxonomy" id="408172"/>
    <lineage>
        <taxon>unclassified sequences</taxon>
        <taxon>metagenomes</taxon>
        <taxon>ecological metagenomes</taxon>
    </lineage>
</organism>
<evidence type="ECO:0000313" key="2">
    <source>
        <dbReference type="EMBL" id="SVC71839.1"/>
    </source>
</evidence>
<dbReference type="AlphaFoldDB" id="A0A382PEL4"/>
<reference evidence="2" key="1">
    <citation type="submission" date="2018-05" db="EMBL/GenBank/DDBJ databases">
        <authorList>
            <person name="Lanie J.A."/>
            <person name="Ng W.-L."/>
            <person name="Kazmierczak K.M."/>
            <person name="Andrzejewski T.M."/>
            <person name="Davidsen T.M."/>
            <person name="Wayne K.J."/>
            <person name="Tettelin H."/>
            <person name="Glass J.I."/>
            <person name="Rusch D."/>
            <person name="Podicherti R."/>
            <person name="Tsui H.-C.T."/>
            <person name="Winkler M.E."/>
        </authorList>
    </citation>
    <scope>NUCLEOTIDE SEQUENCE</scope>
</reference>
<feature type="domain" description="Peptidase M28" evidence="1">
    <location>
        <begin position="48"/>
        <end position="110"/>
    </location>
</feature>
<dbReference type="Pfam" id="PF04389">
    <property type="entry name" value="Peptidase_M28"/>
    <property type="match status" value="1"/>
</dbReference>
<dbReference type="SUPFAM" id="SSF53187">
    <property type="entry name" value="Zn-dependent exopeptidases"/>
    <property type="match status" value="1"/>
</dbReference>
<name>A0A382PEL4_9ZZZZ</name>